<keyword evidence="3" id="KW-0408">Iron</keyword>
<gene>
    <name evidence="7" type="ORF">OA50_04842</name>
</gene>
<evidence type="ECO:0000313" key="8">
    <source>
        <dbReference type="Proteomes" id="UP000030960"/>
    </source>
</evidence>
<dbReference type="PATRIC" id="fig|1515334.3.peg.4871"/>
<dbReference type="CDD" id="cd03528">
    <property type="entry name" value="Rieske_RO_ferredoxin"/>
    <property type="match status" value="1"/>
</dbReference>
<dbReference type="GO" id="GO:0046872">
    <property type="term" value="F:metal ion binding"/>
    <property type="evidence" value="ECO:0007669"/>
    <property type="project" value="UniProtKB-KW"/>
</dbReference>
<proteinExistence type="inferred from homology"/>
<reference evidence="7 8" key="1">
    <citation type="submission" date="2014-10" db="EMBL/GenBank/DDBJ databases">
        <title>Genome sequence of Ponticoccus sp. strain UMTAT08 isolated from clonal culture of toxic dinoflagellate Alexandrium tamiyavanichii.</title>
        <authorList>
            <person name="Gan H.Y."/>
            <person name="Muhd D.-D."/>
            <person name="Mohd Noor M.E."/>
            <person name="Yeong Y.S."/>
            <person name="Usup G."/>
        </authorList>
    </citation>
    <scope>NUCLEOTIDE SEQUENCE [LARGE SCALE GENOMIC DNA]</scope>
    <source>
        <strain evidence="7 8">UMTAT08</strain>
    </source>
</reference>
<comment type="similarity">
    <text evidence="6">Belongs to the bacterial ring-hydroxylating dioxygenase ferredoxin component family.</text>
</comment>
<comment type="caution">
    <text evidence="7">The sequence shown here is derived from an EMBL/GenBank/DDBJ whole genome shotgun (WGS) entry which is preliminary data.</text>
</comment>
<evidence type="ECO:0000256" key="1">
    <source>
        <dbReference type="ARBA" id="ARBA00022714"/>
    </source>
</evidence>
<sequence length="103" mass="11589">MADWIDACAASDIDEEDVIRFDHGSRTFVIVRDHQDNYYCTDGLCTHEDVHLEDGLVVEATIECPKHSSIFDCSTGEVETPPACENLHTYPTKVENGRVFVEL</sequence>
<evidence type="ECO:0000256" key="6">
    <source>
        <dbReference type="ARBA" id="ARBA00038001"/>
    </source>
</evidence>
<keyword evidence="4" id="KW-0411">Iron-sulfur</keyword>
<dbReference type="GO" id="GO:0051537">
    <property type="term" value="F:2 iron, 2 sulfur cluster binding"/>
    <property type="evidence" value="ECO:0007669"/>
    <property type="project" value="UniProtKB-KW"/>
</dbReference>
<accession>A0A0B3RRT4</accession>
<protein>
    <submittedName>
        <fullName evidence="7">Rieske [2Fe-2S] domain protein, MocE subfamily</fullName>
    </submittedName>
</protein>
<dbReference type="PANTHER" id="PTHR21496">
    <property type="entry name" value="FERREDOXIN-RELATED"/>
    <property type="match status" value="1"/>
</dbReference>
<keyword evidence="2" id="KW-0479">Metal-binding</keyword>
<evidence type="ECO:0000256" key="4">
    <source>
        <dbReference type="ARBA" id="ARBA00023014"/>
    </source>
</evidence>
<keyword evidence="8" id="KW-1185">Reference proteome</keyword>
<accession>A0A225PRT5</accession>
<dbReference type="RefSeq" id="WP_043145873.1">
    <property type="nucleotide sequence ID" value="NZ_AP022337.1"/>
</dbReference>
<dbReference type="Pfam" id="PF00355">
    <property type="entry name" value="Rieske"/>
    <property type="match status" value="1"/>
</dbReference>
<dbReference type="PROSITE" id="PS51296">
    <property type="entry name" value="RIESKE"/>
    <property type="match status" value="1"/>
</dbReference>
<dbReference type="EMBL" id="JSUQ01000024">
    <property type="protein sequence ID" value="KHQ50622.1"/>
    <property type="molecule type" value="Genomic_DNA"/>
</dbReference>
<dbReference type="SUPFAM" id="SSF50022">
    <property type="entry name" value="ISP domain"/>
    <property type="match status" value="1"/>
</dbReference>
<dbReference type="InterPro" id="IPR012747">
    <property type="entry name" value="MocE_2FeS"/>
</dbReference>
<comment type="cofactor">
    <cofactor evidence="5">
        <name>[2Fe-2S] cluster</name>
        <dbReference type="ChEBI" id="CHEBI:190135"/>
    </cofactor>
</comment>
<dbReference type="OrthoDB" id="9794175at2"/>
<dbReference type="PANTHER" id="PTHR21496:SF0">
    <property type="entry name" value="RIESKE DOMAIN-CONTAINING PROTEIN"/>
    <property type="match status" value="1"/>
</dbReference>
<dbReference type="InterPro" id="IPR017941">
    <property type="entry name" value="Rieske_2Fe-2S"/>
</dbReference>
<keyword evidence="1" id="KW-0001">2Fe-2S</keyword>
<dbReference type="STRING" id="561184.SAMN05216376_112114"/>
<dbReference type="AlphaFoldDB" id="A0A0B3RRT4"/>
<evidence type="ECO:0000256" key="2">
    <source>
        <dbReference type="ARBA" id="ARBA00022723"/>
    </source>
</evidence>
<organism evidence="7 8">
    <name type="scientific">Mameliella alba</name>
    <dbReference type="NCBI Taxonomy" id="561184"/>
    <lineage>
        <taxon>Bacteria</taxon>
        <taxon>Pseudomonadati</taxon>
        <taxon>Pseudomonadota</taxon>
        <taxon>Alphaproteobacteria</taxon>
        <taxon>Rhodobacterales</taxon>
        <taxon>Roseobacteraceae</taxon>
        <taxon>Mameliella</taxon>
    </lineage>
</organism>
<dbReference type="InterPro" id="IPR036922">
    <property type="entry name" value="Rieske_2Fe-2S_sf"/>
</dbReference>
<name>A0A0B3RRT4_9RHOB</name>
<dbReference type="Proteomes" id="UP000030960">
    <property type="component" value="Unassembled WGS sequence"/>
</dbReference>
<evidence type="ECO:0000313" key="7">
    <source>
        <dbReference type="EMBL" id="KHQ50622.1"/>
    </source>
</evidence>
<accession>A0A225QAV1</accession>
<dbReference type="NCBIfam" id="TIGR02377">
    <property type="entry name" value="MocE_fam_FeS"/>
    <property type="match status" value="1"/>
</dbReference>
<dbReference type="Gene3D" id="2.102.10.10">
    <property type="entry name" value="Rieske [2Fe-2S] iron-sulphur domain"/>
    <property type="match status" value="1"/>
</dbReference>
<dbReference type="GeneID" id="66502769"/>
<evidence type="ECO:0000256" key="3">
    <source>
        <dbReference type="ARBA" id="ARBA00023004"/>
    </source>
</evidence>
<evidence type="ECO:0000256" key="5">
    <source>
        <dbReference type="ARBA" id="ARBA00034078"/>
    </source>
</evidence>